<evidence type="ECO:0000313" key="2">
    <source>
        <dbReference type="Proteomes" id="UP001457282"/>
    </source>
</evidence>
<name>A0AAW1Y2U9_RUBAR</name>
<dbReference type="EMBL" id="JBEDUW010000002">
    <property type="protein sequence ID" value="KAK9943418.1"/>
    <property type="molecule type" value="Genomic_DNA"/>
</dbReference>
<keyword evidence="2" id="KW-1185">Reference proteome</keyword>
<comment type="caution">
    <text evidence="1">The sequence shown here is derived from an EMBL/GenBank/DDBJ whole genome shotgun (WGS) entry which is preliminary data.</text>
</comment>
<reference evidence="1 2" key="1">
    <citation type="journal article" date="2023" name="G3 (Bethesda)">
        <title>A chromosome-length genome assembly and annotation of blackberry (Rubus argutus, cv. 'Hillquist').</title>
        <authorList>
            <person name="Bruna T."/>
            <person name="Aryal R."/>
            <person name="Dudchenko O."/>
            <person name="Sargent D.J."/>
            <person name="Mead D."/>
            <person name="Buti M."/>
            <person name="Cavallini A."/>
            <person name="Hytonen T."/>
            <person name="Andres J."/>
            <person name="Pham M."/>
            <person name="Weisz D."/>
            <person name="Mascagni F."/>
            <person name="Usai G."/>
            <person name="Natali L."/>
            <person name="Bassil N."/>
            <person name="Fernandez G.E."/>
            <person name="Lomsadze A."/>
            <person name="Armour M."/>
            <person name="Olukolu B."/>
            <person name="Poorten T."/>
            <person name="Britton C."/>
            <person name="Davik J."/>
            <person name="Ashrafi H."/>
            <person name="Aiden E.L."/>
            <person name="Borodovsky M."/>
            <person name="Worthington M."/>
        </authorList>
    </citation>
    <scope>NUCLEOTIDE SEQUENCE [LARGE SCALE GENOMIC DNA]</scope>
    <source>
        <strain evidence="1">PI 553951</strain>
    </source>
</reference>
<proteinExistence type="predicted"/>
<evidence type="ECO:0000313" key="1">
    <source>
        <dbReference type="EMBL" id="KAK9943418.1"/>
    </source>
</evidence>
<protein>
    <submittedName>
        <fullName evidence="1">Uncharacterized protein</fullName>
    </submittedName>
</protein>
<sequence>MGYCSSTGSNRFWNCRNFSNTVDHCSSTWLLGLSILSPTRSITIHQPVETASGIVDVFSDRSITVHRPVEPASGIVFICFKSVEQAIPWMM</sequence>
<dbReference type="Proteomes" id="UP001457282">
    <property type="component" value="Unassembled WGS sequence"/>
</dbReference>
<accession>A0AAW1Y2U9</accession>
<gene>
    <name evidence="1" type="ORF">M0R45_009026</name>
</gene>
<dbReference type="AlphaFoldDB" id="A0AAW1Y2U9"/>
<organism evidence="1 2">
    <name type="scientific">Rubus argutus</name>
    <name type="common">Southern blackberry</name>
    <dbReference type="NCBI Taxonomy" id="59490"/>
    <lineage>
        <taxon>Eukaryota</taxon>
        <taxon>Viridiplantae</taxon>
        <taxon>Streptophyta</taxon>
        <taxon>Embryophyta</taxon>
        <taxon>Tracheophyta</taxon>
        <taxon>Spermatophyta</taxon>
        <taxon>Magnoliopsida</taxon>
        <taxon>eudicotyledons</taxon>
        <taxon>Gunneridae</taxon>
        <taxon>Pentapetalae</taxon>
        <taxon>rosids</taxon>
        <taxon>fabids</taxon>
        <taxon>Rosales</taxon>
        <taxon>Rosaceae</taxon>
        <taxon>Rosoideae</taxon>
        <taxon>Rosoideae incertae sedis</taxon>
        <taxon>Rubus</taxon>
    </lineage>
</organism>